<sequence>MAGSDFVSVFLLSTFFSPSSAFFAPNALGTQHAPVVRTAAAGSFCLLHSRKSPSNAHRHAQQHASSAVSLTMKRKNGSGANQRDLKSNKDADDEFAQRRYDRTYEYVQGGFEEKAPPQAAGNQTSMYAAFDRALRASNYNMFCSPLKPVNAPTAFKGQAQTLSSSGKGGEESYESLIKGIQNEEKDKENEEERMKRVEAEYATLNNFLKLENRDGESTRQLKLMNSAAKKFGTKKPAAPASSKKTDQDEKKAPQPLAKLNIQQIGEDNDGSDFYMNDEIEESYDELQRMLGFKPKAGSTRRMNNPIFTGNMTKHREEGMFKAVTLKDPLRRVYAQRLKREPKPVTDALKRPAKEAAPRPHGERNDEAEAEEFLDDILSLQSPTPAPPLAPPPARSSSQSPPSSPPVTPPPRPPKAVKKSEKSQGEKPEEEGEGRLVLNHSTHLPGIIPVLQRLAAIKGINTIVPGRLSRASSNCHKLTLRISTETDTGFKLIARKGTQAQEVFIVGDLEHETLEGAIAWCL</sequence>
<accession>A0A6U6BHY6</accession>
<gene>
    <name evidence="4" type="ORF">GTHE00462_LOCUS23890</name>
    <name evidence="5" type="ORF">GTHE00462_LOCUS23891</name>
</gene>
<feature type="region of interest" description="Disordered" evidence="2">
    <location>
        <begin position="52"/>
        <end position="94"/>
    </location>
</feature>
<feature type="region of interest" description="Disordered" evidence="2">
    <location>
        <begin position="227"/>
        <end position="254"/>
    </location>
</feature>
<proteinExistence type="predicted"/>
<evidence type="ECO:0008006" key="6">
    <source>
        <dbReference type="Google" id="ProtNLM"/>
    </source>
</evidence>
<dbReference type="EMBL" id="HBKN01030720">
    <property type="protein sequence ID" value="CAE2315383.1"/>
    <property type="molecule type" value="Transcribed_RNA"/>
</dbReference>
<feature type="region of interest" description="Disordered" evidence="2">
    <location>
        <begin position="379"/>
        <end position="435"/>
    </location>
</feature>
<feature type="coiled-coil region" evidence="1">
    <location>
        <begin position="170"/>
        <end position="207"/>
    </location>
</feature>
<keyword evidence="1" id="KW-0175">Coiled coil</keyword>
<name>A0A6U6BHY6_GUITH</name>
<keyword evidence="3" id="KW-0732">Signal</keyword>
<evidence type="ECO:0000313" key="4">
    <source>
        <dbReference type="EMBL" id="CAE2315383.1"/>
    </source>
</evidence>
<evidence type="ECO:0000256" key="1">
    <source>
        <dbReference type="SAM" id="Coils"/>
    </source>
</evidence>
<feature type="region of interest" description="Disordered" evidence="2">
    <location>
        <begin position="335"/>
        <end position="367"/>
    </location>
</feature>
<feature type="compositionally biased region" description="Basic and acidic residues" evidence="2">
    <location>
        <begin position="337"/>
        <end position="366"/>
    </location>
</feature>
<reference evidence="5" key="1">
    <citation type="submission" date="2021-01" db="EMBL/GenBank/DDBJ databases">
        <authorList>
            <person name="Corre E."/>
            <person name="Pelletier E."/>
            <person name="Niang G."/>
            <person name="Scheremetjew M."/>
            <person name="Finn R."/>
            <person name="Kale V."/>
            <person name="Holt S."/>
            <person name="Cochrane G."/>
            <person name="Meng A."/>
            <person name="Brown T."/>
            <person name="Cohen L."/>
        </authorList>
    </citation>
    <scope>NUCLEOTIDE SEQUENCE</scope>
    <source>
        <strain evidence="5">CCMP 2712</strain>
    </source>
</reference>
<feature type="compositionally biased region" description="Pro residues" evidence="2">
    <location>
        <begin position="383"/>
        <end position="393"/>
    </location>
</feature>
<feature type="chain" id="PRO_5036192316" description="Spp2/MOS2 G-patch domain-containing protein" evidence="3">
    <location>
        <begin position="22"/>
        <end position="521"/>
    </location>
</feature>
<feature type="compositionally biased region" description="Basic residues" evidence="2">
    <location>
        <begin position="52"/>
        <end position="61"/>
    </location>
</feature>
<evidence type="ECO:0000313" key="5">
    <source>
        <dbReference type="EMBL" id="CAE2315386.1"/>
    </source>
</evidence>
<protein>
    <recommendedName>
        <fullName evidence="6">Spp2/MOS2 G-patch domain-containing protein</fullName>
    </recommendedName>
</protein>
<organism evidence="5">
    <name type="scientific">Guillardia theta</name>
    <name type="common">Cryptophyte</name>
    <name type="synonym">Cryptomonas phi</name>
    <dbReference type="NCBI Taxonomy" id="55529"/>
    <lineage>
        <taxon>Eukaryota</taxon>
        <taxon>Cryptophyceae</taxon>
        <taxon>Pyrenomonadales</taxon>
        <taxon>Geminigeraceae</taxon>
        <taxon>Guillardia</taxon>
    </lineage>
</organism>
<feature type="compositionally biased region" description="Basic and acidic residues" evidence="2">
    <location>
        <begin position="83"/>
        <end position="94"/>
    </location>
</feature>
<feature type="signal peptide" evidence="3">
    <location>
        <begin position="1"/>
        <end position="21"/>
    </location>
</feature>
<dbReference type="InterPro" id="IPR018664">
    <property type="entry name" value="DUF2103_metal-binding"/>
</dbReference>
<feature type="compositionally biased region" description="Pro residues" evidence="2">
    <location>
        <begin position="401"/>
        <end position="413"/>
    </location>
</feature>
<evidence type="ECO:0000256" key="3">
    <source>
        <dbReference type="SAM" id="SignalP"/>
    </source>
</evidence>
<dbReference type="EMBL" id="HBKN01030722">
    <property type="protein sequence ID" value="CAE2315386.1"/>
    <property type="molecule type" value="Transcribed_RNA"/>
</dbReference>
<evidence type="ECO:0000256" key="2">
    <source>
        <dbReference type="SAM" id="MobiDB-lite"/>
    </source>
</evidence>
<feature type="compositionally biased region" description="Basic and acidic residues" evidence="2">
    <location>
        <begin position="417"/>
        <end position="426"/>
    </location>
</feature>
<dbReference type="AlphaFoldDB" id="A0A6U6BHY6"/>
<dbReference type="Pfam" id="PF09876">
    <property type="entry name" value="DUF2103"/>
    <property type="match status" value="1"/>
</dbReference>
<feature type="compositionally biased region" description="Basic and acidic residues" evidence="2">
    <location>
        <begin position="243"/>
        <end position="252"/>
    </location>
</feature>